<dbReference type="EMBL" id="CAJNIZ010006276">
    <property type="protein sequence ID" value="CAE7248564.1"/>
    <property type="molecule type" value="Genomic_DNA"/>
</dbReference>
<evidence type="ECO:0000313" key="2">
    <source>
        <dbReference type="Proteomes" id="UP000649617"/>
    </source>
</evidence>
<dbReference type="Proteomes" id="UP000649617">
    <property type="component" value="Unassembled WGS sequence"/>
</dbReference>
<dbReference type="OrthoDB" id="10665789at2759"/>
<dbReference type="AlphaFoldDB" id="A0A812LNZ4"/>
<gene>
    <name evidence="1" type="ORF">SPIL2461_LOCUS4658</name>
</gene>
<evidence type="ECO:0000313" key="1">
    <source>
        <dbReference type="EMBL" id="CAE7248564.1"/>
    </source>
</evidence>
<proteinExistence type="predicted"/>
<feature type="non-terminal residue" evidence="1">
    <location>
        <position position="495"/>
    </location>
</feature>
<organism evidence="1 2">
    <name type="scientific">Symbiodinium pilosum</name>
    <name type="common">Dinoflagellate</name>
    <dbReference type="NCBI Taxonomy" id="2952"/>
    <lineage>
        <taxon>Eukaryota</taxon>
        <taxon>Sar</taxon>
        <taxon>Alveolata</taxon>
        <taxon>Dinophyceae</taxon>
        <taxon>Suessiales</taxon>
        <taxon>Symbiodiniaceae</taxon>
        <taxon>Symbiodinium</taxon>
    </lineage>
</organism>
<comment type="caution">
    <text evidence="1">The sequence shown here is derived from an EMBL/GenBank/DDBJ whole genome shotgun (WGS) entry which is preliminary data.</text>
</comment>
<accession>A0A812LNZ4</accession>
<name>A0A812LNZ4_SYMPI</name>
<reference evidence="1" key="1">
    <citation type="submission" date="2021-02" db="EMBL/GenBank/DDBJ databases">
        <authorList>
            <person name="Dougan E. K."/>
            <person name="Rhodes N."/>
            <person name="Thang M."/>
            <person name="Chan C."/>
        </authorList>
    </citation>
    <scope>NUCLEOTIDE SEQUENCE</scope>
</reference>
<keyword evidence="2" id="KW-1185">Reference proteome</keyword>
<sequence length="495" mass="56656">MAAYRSQDQNGKHDLIMKYQEKGGIRNLGWVATYLESSETLNQEKATNKKGFVTRDAILSLNGFSVGVNLSTYYYIHSEVQDEVTAGKRTIFQQATDLKQAGLQKMLEEGSMGQVEIKIENPEKVEAKNQAKVLKSGQDRLEKEIGLLKNLLCHGEELQKKQPELEKIVSEGQKHLQEVQTFVEVVRKKLSIVSGMDKGTHDGEDWQKMLDDLKQHCAFAAVHLEGMKSFRVSIFSDAIHANADHVADLNVADDKNVHRNLLRKMAKKVKWPKPYTAKIAMYDLETQTTSRKSLAIMLPHELQWAVLKWNQGLDARGRLLNWQSIRADVRQRVASSVETLRLNPEALMIWGLWIDGVPVKYDRSESLVMFSLNLPHLNQTAASTMRFPVTCVNKIFASKDGQTVHDIMAVMQWSFHCMVLLFECRVEGAPMDKFRAAATYPAEKEQRVASVWRDIKQWYVQNQVANQFKPKFHLWQHLCESTESAPSLYWTYDDE</sequence>
<protein>
    <submittedName>
        <fullName evidence="1">Uncharacterized protein</fullName>
    </submittedName>
</protein>